<feature type="region of interest" description="Disordered" evidence="1">
    <location>
        <begin position="189"/>
        <end position="355"/>
    </location>
</feature>
<feature type="region of interest" description="Disordered" evidence="1">
    <location>
        <begin position="95"/>
        <end position="134"/>
    </location>
</feature>
<keyword evidence="3" id="KW-1185">Reference proteome</keyword>
<dbReference type="OrthoDB" id="3255924at2759"/>
<feature type="region of interest" description="Disordered" evidence="1">
    <location>
        <begin position="47"/>
        <end position="83"/>
    </location>
</feature>
<protein>
    <submittedName>
        <fullName evidence="2">Uncharacterized protein</fullName>
    </submittedName>
</protein>
<feature type="compositionally biased region" description="Low complexity" evidence="1">
    <location>
        <begin position="270"/>
        <end position="288"/>
    </location>
</feature>
<organism evidence="2 3">
    <name type="scientific">Serendipita vermifera MAFF 305830</name>
    <dbReference type="NCBI Taxonomy" id="933852"/>
    <lineage>
        <taxon>Eukaryota</taxon>
        <taxon>Fungi</taxon>
        <taxon>Dikarya</taxon>
        <taxon>Basidiomycota</taxon>
        <taxon>Agaricomycotina</taxon>
        <taxon>Agaricomycetes</taxon>
        <taxon>Sebacinales</taxon>
        <taxon>Serendipitaceae</taxon>
        <taxon>Serendipita</taxon>
    </lineage>
</organism>
<accession>A0A0C3BNQ0</accession>
<dbReference type="EMBL" id="KN824279">
    <property type="protein sequence ID" value="KIM33076.1"/>
    <property type="molecule type" value="Genomic_DNA"/>
</dbReference>
<dbReference type="Proteomes" id="UP000054097">
    <property type="component" value="Unassembled WGS sequence"/>
</dbReference>
<name>A0A0C3BNQ0_SERVB</name>
<feature type="compositionally biased region" description="Low complexity" evidence="1">
    <location>
        <begin position="324"/>
        <end position="351"/>
    </location>
</feature>
<evidence type="ECO:0000313" key="2">
    <source>
        <dbReference type="EMBL" id="KIM33076.1"/>
    </source>
</evidence>
<reference evidence="2 3" key="1">
    <citation type="submission" date="2014-04" db="EMBL/GenBank/DDBJ databases">
        <authorList>
            <consortium name="DOE Joint Genome Institute"/>
            <person name="Kuo A."/>
            <person name="Zuccaro A."/>
            <person name="Kohler A."/>
            <person name="Nagy L.G."/>
            <person name="Floudas D."/>
            <person name="Copeland A."/>
            <person name="Barry K.W."/>
            <person name="Cichocki N."/>
            <person name="Veneault-Fourrey C."/>
            <person name="LaButti K."/>
            <person name="Lindquist E.A."/>
            <person name="Lipzen A."/>
            <person name="Lundell T."/>
            <person name="Morin E."/>
            <person name="Murat C."/>
            <person name="Sun H."/>
            <person name="Tunlid A."/>
            <person name="Henrissat B."/>
            <person name="Grigoriev I.V."/>
            <person name="Hibbett D.S."/>
            <person name="Martin F."/>
            <person name="Nordberg H.P."/>
            <person name="Cantor M.N."/>
            <person name="Hua S.X."/>
        </authorList>
    </citation>
    <scope>NUCLEOTIDE SEQUENCE [LARGE SCALE GENOMIC DNA]</scope>
    <source>
        <strain evidence="2 3">MAFF 305830</strain>
    </source>
</reference>
<feature type="compositionally biased region" description="Polar residues" evidence="1">
    <location>
        <begin position="289"/>
        <end position="315"/>
    </location>
</feature>
<gene>
    <name evidence="2" type="ORF">M408DRAFT_326735</name>
</gene>
<proteinExistence type="predicted"/>
<feature type="compositionally biased region" description="Basic and acidic residues" evidence="1">
    <location>
        <begin position="189"/>
        <end position="200"/>
    </location>
</feature>
<feature type="compositionally biased region" description="Basic residues" evidence="1">
    <location>
        <begin position="71"/>
        <end position="83"/>
    </location>
</feature>
<dbReference type="HOGENOM" id="CLU_047147_0_0_1"/>
<sequence>MDNFSWADSIRATIGTCLPCVAPNADSDDERDQGRAAGLASARDELERLLDEPISDEDAETVSLHSNVGRRAGKARKKKTPTRKSVRVFGIDLFGRRPALPNDDDDIQNHDEHARRPAGRPRAISTSNLDADAAPVDEAMLDFTARAQKRWAPTPTAEEIAAEELLERQRAEKELRKAQRRERKELKRLAEAGAFDHPEADEFEGFPGSGGAPGDGHDEFGPFVDVTSSNGASTSGNNHVSSDDKEDEDVDFGASAYTKKRRVADGEGSRSGSGSHSRSRSRTSASISADGSQSRTRSAAGTSGGQTKKSQTPTRPTHKAAQLSGSSAAKRSKSSVTSSSVTQSLPSPTLTPAADVRIHSQDFDGVPGGLINDQDRINAFNKPALPASGFPSAGFVSTGFGNFKRTTSGLSGNAGVALARRGD</sequence>
<reference evidence="3" key="2">
    <citation type="submission" date="2015-01" db="EMBL/GenBank/DDBJ databases">
        <title>Evolutionary Origins and Diversification of the Mycorrhizal Mutualists.</title>
        <authorList>
            <consortium name="DOE Joint Genome Institute"/>
            <consortium name="Mycorrhizal Genomics Consortium"/>
            <person name="Kohler A."/>
            <person name="Kuo A."/>
            <person name="Nagy L.G."/>
            <person name="Floudas D."/>
            <person name="Copeland A."/>
            <person name="Barry K.W."/>
            <person name="Cichocki N."/>
            <person name="Veneault-Fourrey C."/>
            <person name="LaButti K."/>
            <person name="Lindquist E.A."/>
            <person name="Lipzen A."/>
            <person name="Lundell T."/>
            <person name="Morin E."/>
            <person name="Murat C."/>
            <person name="Riley R."/>
            <person name="Ohm R."/>
            <person name="Sun H."/>
            <person name="Tunlid A."/>
            <person name="Henrissat B."/>
            <person name="Grigoriev I.V."/>
            <person name="Hibbett D.S."/>
            <person name="Martin F."/>
        </authorList>
    </citation>
    <scope>NUCLEOTIDE SEQUENCE [LARGE SCALE GENOMIC DNA]</scope>
    <source>
        <strain evidence="3">MAFF 305830</strain>
    </source>
</reference>
<feature type="compositionally biased region" description="Low complexity" evidence="1">
    <location>
        <begin position="227"/>
        <end position="240"/>
    </location>
</feature>
<evidence type="ECO:0000256" key="1">
    <source>
        <dbReference type="SAM" id="MobiDB-lite"/>
    </source>
</evidence>
<dbReference type="AlphaFoldDB" id="A0A0C3BNQ0"/>
<evidence type="ECO:0000313" key="3">
    <source>
        <dbReference type="Proteomes" id="UP000054097"/>
    </source>
</evidence>